<dbReference type="OrthoDB" id="3290226at2"/>
<feature type="chain" id="PRO_5015419324" evidence="2">
    <location>
        <begin position="30"/>
        <end position="418"/>
    </location>
</feature>
<evidence type="ECO:0000256" key="2">
    <source>
        <dbReference type="SAM" id="SignalP"/>
    </source>
</evidence>
<dbReference type="InterPro" id="IPR014756">
    <property type="entry name" value="Ig_E-set"/>
</dbReference>
<dbReference type="Gene3D" id="2.60.40.10">
    <property type="entry name" value="Immunoglobulins"/>
    <property type="match status" value="1"/>
</dbReference>
<dbReference type="GO" id="GO:0005975">
    <property type="term" value="P:carbohydrate metabolic process"/>
    <property type="evidence" value="ECO:0007669"/>
    <property type="project" value="UniProtKB-ARBA"/>
</dbReference>
<protein>
    <submittedName>
        <fullName evidence="4">IPT/TIG domain-containing protein</fullName>
    </submittedName>
</protein>
<organism evidence="4 5">
    <name type="scientific">Actinoplanes italicus</name>
    <dbReference type="NCBI Taxonomy" id="113567"/>
    <lineage>
        <taxon>Bacteria</taxon>
        <taxon>Bacillati</taxon>
        <taxon>Actinomycetota</taxon>
        <taxon>Actinomycetes</taxon>
        <taxon>Micromonosporales</taxon>
        <taxon>Micromonosporaceae</taxon>
        <taxon>Actinoplanes</taxon>
    </lineage>
</organism>
<dbReference type="InterPro" id="IPR002909">
    <property type="entry name" value="IPT_dom"/>
</dbReference>
<gene>
    <name evidence="4" type="ORF">CLV67_112161</name>
</gene>
<feature type="compositionally biased region" description="Polar residues" evidence="1">
    <location>
        <begin position="251"/>
        <end position="266"/>
    </location>
</feature>
<evidence type="ECO:0000256" key="1">
    <source>
        <dbReference type="SAM" id="MobiDB-lite"/>
    </source>
</evidence>
<reference evidence="4 5" key="1">
    <citation type="submission" date="2018-03" db="EMBL/GenBank/DDBJ databases">
        <title>Genomic Encyclopedia of Archaeal and Bacterial Type Strains, Phase II (KMG-II): from individual species to whole genera.</title>
        <authorList>
            <person name="Goeker M."/>
        </authorList>
    </citation>
    <scope>NUCLEOTIDE SEQUENCE [LARGE SCALE GENOMIC DNA]</scope>
    <source>
        <strain evidence="4 5">DSM 43146</strain>
    </source>
</reference>
<dbReference type="Pfam" id="PF01833">
    <property type="entry name" value="TIG"/>
    <property type="match status" value="1"/>
</dbReference>
<feature type="signal peptide" evidence="2">
    <location>
        <begin position="1"/>
        <end position="29"/>
    </location>
</feature>
<name>A0A2T0K6P6_9ACTN</name>
<keyword evidence="5" id="KW-1185">Reference proteome</keyword>
<dbReference type="AlphaFoldDB" id="A0A2T0K6P6"/>
<accession>A0A2T0K6P6</accession>
<evidence type="ECO:0000259" key="3">
    <source>
        <dbReference type="Pfam" id="PF01833"/>
    </source>
</evidence>
<dbReference type="SUPFAM" id="SSF81296">
    <property type="entry name" value="E set domains"/>
    <property type="match status" value="1"/>
</dbReference>
<sequence length="418" mass="41383">MVRGCGRIGMVTAAAAVVVLSGTSAPAMAASGMTLSSTTGPSGGGATITGTVSAGGPFVPGSMPTVQFQYIGTGSSTCAARPKEIAQIAVTDTTATAGVLTVRPEAVKRLSTTKIAFEVPSSAYPDLDGDGNPSQINPTGLVLAGTQTSARWNVCVYDSDSLDSGNLLAMSTYTVVPRPSITGVVPASGSAVGGQLITVTGTGFSSTGSGVSGSIGGADLTSITVAPNGNSFTAMTGPRAADSGLALTVNTPGGTVSSLDPDNNGQPEDGDPATIDAPIPFTYSNGIRILPNTAPVGAKVDVDVIGAGFSDLTFVEGGSPTDSNAHVFLVKDVYVPGSNRGVAECTDVVIVNDTELVCTLDLGADQLSPVTSLTVPNTPIAEGAYVLTVVANGDLAVSDSVAKPTIVSSGAVFAVSPY</sequence>
<feature type="region of interest" description="Disordered" evidence="1">
    <location>
        <begin position="251"/>
        <end position="272"/>
    </location>
</feature>
<proteinExistence type="predicted"/>
<dbReference type="InterPro" id="IPR013783">
    <property type="entry name" value="Ig-like_fold"/>
</dbReference>
<comment type="caution">
    <text evidence="4">The sequence shown here is derived from an EMBL/GenBank/DDBJ whole genome shotgun (WGS) entry which is preliminary data.</text>
</comment>
<feature type="domain" description="IPT/TIG" evidence="3">
    <location>
        <begin position="179"/>
        <end position="257"/>
    </location>
</feature>
<dbReference type="Proteomes" id="UP000239415">
    <property type="component" value="Unassembled WGS sequence"/>
</dbReference>
<dbReference type="EMBL" id="PVMZ01000012">
    <property type="protein sequence ID" value="PRX18686.1"/>
    <property type="molecule type" value="Genomic_DNA"/>
</dbReference>
<evidence type="ECO:0000313" key="4">
    <source>
        <dbReference type="EMBL" id="PRX18686.1"/>
    </source>
</evidence>
<keyword evidence="2" id="KW-0732">Signal</keyword>
<evidence type="ECO:0000313" key="5">
    <source>
        <dbReference type="Proteomes" id="UP000239415"/>
    </source>
</evidence>